<sequence>MPIQLVCSNREIEAAEGVAKLIAKHRQSVAELESLGKQAMEAEGKDAVLLGQRLDAVMAEEAAVRRRAAIAPVATIAEIKMKAAYFQRLTAHDWCEVDVDDFRALLGSFAKLQS</sequence>
<accession>A0ABU8KAD4</accession>
<organism evidence="1 2">
    <name type="scientific">Mesorhizobium argentiipisi</name>
    <dbReference type="NCBI Taxonomy" id="3015175"/>
    <lineage>
        <taxon>Bacteria</taxon>
        <taxon>Pseudomonadati</taxon>
        <taxon>Pseudomonadota</taxon>
        <taxon>Alphaproteobacteria</taxon>
        <taxon>Hyphomicrobiales</taxon>
        <taxon>Phyllobacteriaceae</taxon>
        <taxon>Mesorhizobium</taxon>
    </lineage>
</organism>
<proteinExistence type="predicted"/>
<gene>
    <name evidence="1" type="ORF">O7A05_10960</name>
</gene>
<reference evidence="1 2" key="1">
    <citation type="submission" date="2022-12" db="EMBL/GenBank/DDBJ databases">
        <authorList>
            <person name="Muema E."/>
        </authorList>
    </citation>
    <scope>NUCLEOTIDE SEQUENCE [LARGE SCALE GENOMIC DNA]</scope>
    <source>
        <strain evidence="2">1330</strain>
    </source>
</reference>
<evidence type="ECO:0000313" key="1">
    <source>
        <dbReference type="EMBL" id="MEI9402674.1"/>
    </source>
</evidence>
<protein>
    <submittedName>
        <fullName evidence="1">Uncharacterized protein</fullName>
    </submittedName>
</protein>
<dbReference type="RefSeq" id="WP_337093061.1">
    <property type="nucleotide sequence ID" value="NZ_JAPYKO010000005.1"/>
</dbReference>
<name>A0ABU8KAD4_9HYPH</name>
<dbReference type="EMBL" id="JAPYKO010000005">
    <property type="protein sequence ID" value="MEI9402674.1"/>
    <property type="molecule type" value="Genomic_DNA"/>
</dbReference>
<comment type="caution">
    <text evidence="1">The sequence shown here is derived from an EMBL/GenBank/DDBJ whole genome shotgun (WGS) entry which is preliminary data.</text>
</comment>
<keyword evidence="2" id="KW-1185">Reference proteome</keyword>
<dbReference type="Proteomes" id="UP001366503">
    <property type="component" value="Unassembled WGS sequence"/>
</dbReference>
<evidence type="ECO:0000313" key="2">
    <source>
        <dbReference type="Proteomes" id="UP001366503"/>
    </source>
</evidence>